<dbReference type="Proteomes" id="UP000306319">
    <property type="component" value="Unassembled WGS sequence"/>
</dbReference>
<evidence type="ECO:0000313" key="2">
    <source>
        <dbReference type="Proteomes" id="UP000306319"/>
    </source>
</evidence>
<sequence>MSLPDKTDYSKEFYLENINASLKAREELPWGKSVPQREFMHFVLPVRINNENLDNARMVFYDELKDRVKGLSMKDAILEVNHWCHEKVTYKPSDARTSSPLSALSQAIGRCGEESTFTVAALRAVGIPARQIYTPRWAHTDDNHAWVEAWADGKWYFLGACEPEPILNLAWFNAPASRGMLMNTNVAGDYNGPEEVLLKQPLTTRINTTSNYAPVATLPVEVVNVDGTPAKGAKVNFCIYNYAEYYPAVTKTADNDGKASLTAGLGDLIVWATDGESFGYAKGSPRDYAAGNTPALKVVLDKKQSDSVTEEFNITPPPSGAKLPTITPQQRAENDRRMHLEDSIRNAYVATFATPQQAAEIARSLNVDKDALVKILTEARGNHRNITNMLTGLPKKDRQRAIDLLLNVSEKDRRDIPMDVVKDHLSHCVKNGKGMPVEFFNKYVLNPRVENEFLTCWRSQLTEALSKIPSKDFAANPERLVEWVALNISPDDKENPQKLLRMSPGGVWRTRQADPLSRNIFFVAMARTAGIPARIDPVTGATQYADNSQNWINADFAKYNDPGSDKNDLSTPKGTLSLTFSPDGYIVDPKYYSQFSISRIENGVPRQLEFPEDATWAQTFSAPVELEAGQYILTSGQRLADGGVLALSRIFTIAPDENVSLPLEIRQDNSAISVIGSLNAENIYHDLATDTDKSILSTTGRGYYVVGLISPNHEPSAHALNDISAVSDKLEESGVKIMLLFEDAGKASRFDKGMFPNMPDNVVYGIDNNGVSRNELIESLHLSDVTDPIFVIADTFNRVVWVSTGYTIGTGEKILSILSRL</sequence>
<proteinExistence type="predicted"/>
<gene>
    <name evidence="1" type="ORF">E5331_12170</name>
</gene>
<name>A0AC61RKT9_9BACT</name>
<dbReference type="EMBL" id="SRYB01000018">
    <property type="protein sequence ID" value="TGY77988.1"/>
    <property type="molecule type" value="Genomic_DNA"/>
</dbReference>
<evidence type="ECO:0000313" key="1">
    <source>
        <dbReference type="EMBL" id="TGY77988.1"/>
    </source>
</evidence>
<keyword evidence="2" id="KW-1185">Reference proteome</keyword>
<reference evidence="1" key="1">
    <citation type="submission" date="2019-04" db="EMBL/GenBank/DDBJ databases">
        <title>Microbes associate with the intestines of laboratory mice.</title>
        <authorList>
            <person name="Navarre W."/>
            <person name="Wong E."/>
            <person name="Huang K."/>
            <person name="Tropini C."/>
            <person name="Ng K."/>
            <person name="Yu B."/>
        </authorList>
    </citation>
    <scope>NUCLEOTIDE SEQUENCE</scope>
    <source>
        <strain evidence="1">NM04_E33</strain>
    </source>
</reference>
<accession>A0AC61RKT9</accession>
<comment type="caution">
    <text evidence="1">The sequence shown here is derived from an EMBL/GenBank/DDBJ whole genome shotgun (WGS) entry which is preliminary data.</text>
</comment>
<organism evidence="1 2">
    <name type="scientific">Lepagella muris</name>
    <dbReference type="NCBI Taxonomy" id="3032870"/>
    <lineage>
        <taxon>Bacteria</taxon>
        <taxon>Pseudomonadati</taxon>
        <taxon>Bacteroidota</taxon>
        <taxon>Bacteroidia</taxon>
        <taxon>Bacteroidales</taxon>
        <taxon>Muribaculaceae</taxon>
        <taxon>Lepagella</taxon>
    </lineage>
</organism>
<protein>
    <submittedName>
        <fullName evidence="1">Transglutaminase domain-containing protein</fullName>
    </submittedName>
</protein>